<proteinExistence type="predicted"/>
<accession>A0AAQ0LUU0</accession>
<feature type="domain" description="SWIM-type" evidence="3">
    <location>
        <begin position="7"/>
        <end position="45"/>
    </location>
</feature>
<dbReference type="RefSeq" id="WP_118376237.1">
    <property type="nucleotide sequence ID" value="NZ_JAQEQN010000002.1"/>
</dbReference>
<sequence length="125" mass="14192">MGSNAHYDVDIRICHSRIVSAACTCSYGQKHTYCKHVGAALLALDARNRQSQQAGNGNDEFPQDASSLAGTYWNGQFPERLLFKDRRGDPDERFTDEDWKAIRRILETACGLPDIEPYLEYLNHQ</sequence>
<keyword evidence="1" id="KW-0862">Zinc</keyword>
<dbReference type="EMBL" id="QRPH01000002">
    <property type="protein sequence ID" value="RHL97099.1"/>
    <property type="molecule type" value="Genomic_DNA"/>
</dbReference>
<organism evidence="4 5">
    <name type="scientific">Bifidobacterium pseudocatenulatum</name>
    <dbReference type="NCBI Taxonomy" id="28026"/>
    <lineage>
        <taxon>Bacteria</taxon>
        <taxon>Bacillati</taxon>
        <taxon>Actinomycetota</taxon>
        <taxon>Actinomycetes</taxon>
        <taxon>Bifidobacteriales</taxon>
        <taxon>Bifidobacteriaceae</taxon>
        <taxon>Bifidobacterium</taxon>
    </lineage>
</organism>
<feature type="region of interest" description="Disordered" evidence="2">
    <location>
        <begin position="51"/>
        <end position="71"/>
    </location>
</feature>
<evidence type="ECO:0000313" key="5">
    <source>
        <dbReference type="Proteomes" id="UP000285613"/>
    </source>
</evidence>
<comment type="caution">
    <text evidence="4">The sequence shown here is derived from an EMBL/GenBank/DDBJ whole genome shotgun (WGS) entry which is preliminary data.</text>
</comment>
<name>A0AAQ0LUU0_BIFPS</name>
<dbReference type="Proteomes" id="UP000285613">
    <property type="component" value="Unassembled WGS sequence"/>
</dbReference>
<dbReference type="GO" id="GO:0008270">
    <property type="term" value="F:zinc ion binding"/>
    <property type="evidence" value="ECO:0007669"/>
    <property type="project" value="UniProtKB-KW"/>
</dbReference>
<evidence type="ECO:0000313" key="4">
    <source>
        <dbReference type="EMBL" id="RHL97099.1"/>
    </source>
</evidence>
<dbReference type="Pfam" id="PF04434">
    <property type="entry name" value="SWIM"/>
    <property type="match status" value="1"/>
</dbReference>
<protein>
    <submittedName>
        <fullName evidence="4">SWIM zinc finger family protein</fullName>
    </submittedName>
</protein>
<keyword evidence="1" id="KW-0479">Metal-binding</keyword>
<dbReference type="InterPro" id="IPR007527">
    <property type="entry name" value="Znf_SWIM"/>
</dbReference>
<evidence type="ECO:0000256" key="2">
    <source>
        <dbReference type="SAM" id="MobiDB-lite"/>
    </source>
</evidence>
<evidence type="ECO:0000259" key="3">
    <source>
        <dbReference type="PROSITE" id="PS50966"/>
    </source>
</evidence>
<dbReference type="PROSITE" id="PS50966">
    <property type="entry name" value="ZF_SWIM"/>
    <property type="match status" value="1"/>
</dbReference>
<gene>
    <name evidence="4" type="ORF">DWZ91_03650</name>
</gene>
<reference evidence="4 5" key="1">
    <citation type="submission" date="2018-08" db="EMBL/GenBank/DDBJ databases">
        <title>A genome reference for cultivated species of the human gut microbiota.</title>
        <authorList>
            <person name="Zou Y."/>
            <person name="Xue W."/>
            <person name="Luo G."/>
        </authorList>
    </citation>
    <scope>NUCLEOTIDE SEQUENCE [LARGE SCALE GENOMIC DNA]</scope>
    <source>
        <strain evidence="4 5">AF36-12AT</strain>
    </source>
</reference>
<keyword evidence="1" id="KW-0863">Zinc-finger</keyword>
<evidence type="ECO:0000256" key="1">
    <source>
        <dbReference type="PROSITE-ProRule" id="PRU00325"/>
    </source>
</evidence>
<dbReference type="AlphaFoldDB" id="A0AAQ0LUU0"/>